<comment type="subcellular location">
    <subcellularLocation>
        <location evidence="1">Membrane</location>
        <topology evidence="1">Multi-pass membrane protein</topology>
    </subcellularLocation>
</comment>
<feature type="transmembrane region" description="Helical" evidence="10">
    <location>
        <begin position="204"/>
        <end position="222"/>
    </location>
</feature>
<dbReference type="InterPro" id="IPR012506">
    <property type="entry name" value="TMEM86B-like"/>
</dbReference>
<dbReference type="PANTHER" id="PTHR31885">
    <property type="entry name" value="GH04784P"/>
    <property type="match status" value="1"/>
</dbReference>
<feature type="transmembrane region" description="Helical" evidence="10">
    <location>
        <begin position="179"/>
        <end position="198"/>
    </location>
</feature>
<keyword evidence="5 10" id="KW-0472">Membrane</keyword>
<keyword evidence="4 10" id="KW-1133">Transmembrane helix</keyword>
<accession>A0ABM1VQF5</accession>
<sequence>MPSERTQGKDVLLQMLARLTQPRILPYYILFSLYLYLYKPYTHNIENDIIAAVFKALPVWYLAFFVNQKRKAASQNQLNISTISESSSTQNGASSSQRKGSDYSDGTTLPDGDNTDSSLKTHPDSVRFQSFFMLGLLVSSSGDISLEFKGCFELGVLFFGIAQILYLYAMKPLRRKSKFAWLVIPLNVVLYSTLITGSLTNVDIVLAGLYSVLIHSMMFYAISSFESLPSPLTAFSALGASSFVLSDFLIGYTHWCAPLVYGEAIIMFSYYIAQVLLTLGVP</sequence>
<feature type="compositionally biased region" description="Low complexity" evidence="9">
    <location>
        <begin position="84"/>
        <end position="96"/>
    </location>
</feature>
<dbReference type="GeneID" id="101861651"/>
<dbReference type="Proteomes" id="UP000694888">
    <property type="component" value="Unplaced"/>
</dbReference>
<dbReference type="PANTHER" id="PTHR31885:SF6">
    <property type="entry name" value="GH04784P"/>
    <property type="match status" value="1"/>
</dbReference>
<evidence type="ECO:0000256" key="9">
    <source>
        <dbReference type="SAM" id="MobiDB-lite"/>
    </source>
</evidence>
<evidence type="ECO:0000256" key="2">
    <source>
        <dbReference type="ARBA" id="ARBA00007375"/>
    </source>
</evidence>
<evidence type="ECO:0000256" key="5">
    <source>
        <dbReference type="ARBA" id="ARBA00023136"/>
    </source>
</evidence>
<comment type="catalytic activity">
    <reaction evidence="8">
        <text>a 1-O-(1Z-alkenyl)-sn-glycero-3-phosphocholine + H2O = a 2,3-saturated aldehyde + sn-glycerol 3-phosphocholine</text>
        <dbReference type="Rhea" id="RHEA:22544"/>
        <dbReference type="ChEBI" id="CHEBI:15377"/>
        <dbReference type="ChEBI" id="CHEBI:16870"/>
        <dbReference type="ChEBI" id="CHEBI:73359"/>
        <dbReference type="ChEBI" id="CHEBI:77287"/>
        <dbReference type="EC" id="3.3.2.2"/>
    </reaction>
</comment>
<evidence type="ECO:0000256" key="3">
    <source>
        <dbReference type="ARBA" id="ARBA00022692"/>
    </source>
</evidence>
<keyword evidence="11" id="KW-1185">Reference proteome</keyword>
<evidence type="ECO:0000313" key="11">
    <source>
        <dbReference type="Proteomes" id="UP000694888"/>
    </source>
</evidence>
<feature type="region of interest" description="Disordered" evidence="9">
    <location>
        <begin position="84"/>
        <end position="119"/>
    </location>
</feature>
<comment type="catalytic activity">
    <reaction evidence="7">
        <text>a 1-O-(1Z-alkenyl)-sn-glycero-3-phosphoethanolamine + H2O = a 2,3-saturated aldehyde + sn-glycero-3-phosphoethanolamine</text>
        <dbReference type="Rhea" id="RHEA:16905"/>
        <dbReference type="ChEBI" id="CHEBI:15377"/>
        <dbReference type="ChEBI" id="CHEBI:73359"/>
        <dbReference type="ChEBI" id="CHEBI:77288"/>
        <dbReference type="ChEBI" id="CHEBI:143890"/>
        <dbReference type="EC" id="3.3.2.2"/>
    </reaction>
</comment>
<dbReference type="EC" id="3.3.2.2" evidence="6"/>
<evidence type="ECO:0000256" key="1">
    <source>
        <dbReference type="ARBA" id="ARBA00004141"/>
    </source>
</evidence>
<feature type="transmembrane region" description="Helical" evidence="10">
    <location>
        <begin position="20"/>
        <end position="37"/>
    </location>
</feature>
<dbReference type="Pfam" id="PF07947">
    <property type="entry name" value="YhhN"/>
    <property type="match status" value="1"/>
</dbReference>
<feature type="transmembrane region" description="Helical" evidence="10">
    <location>
        <begin position="234"/>
        <end position="253"/>
    </location>
</feature>
<comment type="similarity">
    <text evidence="2">Belongs to the TMEM86 family.</text>
</comment>
<proteinExistence type="inferred from homology"/>
<evidence type="ECO:0000256" key="6">
    <source>
        <dbReference type="ARBA" id="ARBA00035673"/>
    </source>
</evidence>
<dbReference type="RefSeq" id="XP_035824647.1">
    <property type="nucleotide sequence ID" value="XM_035968754.1"/>
</dbReference>
<reference evidence="12" key="1">
    <citation type="submission" date="2025-08" db="UniProtKB">
        <authorList>
            <consortium name="RefSeq"/>
        </authorList>
    </citation>
    <scope>IDENTIFICATION</scope>
</reference>
<evidence type="ECO:0000256" key="10">
    <source>
        <dbReference type="SAM" id="Phobius"/>
    </source>
</evidence>
<feature type="transmembrane region" description="Helical" evidence="10">
    <location>
        <begin position="259"/>
        <end position="281"/>
    </location>
</feature>
<evidence type="ECO:0000256" key="4">
    <source>
        <dbReference type="ARBA" id="ARBA00022989"/>
    </source>
</evidence>
<gene>
    <name evidence="12" type="primary">LOC101861651</name>
</gene>
<protein>
    <recommendedName>
        <fullName evidence="6">lysoplasmalogenase</fullName>
        <ecNumber evidence="6">3.3.2.2</ecNumber>
    </recommendedName>
</protein>
<name>A0ABM1VQF5_APLCA</name>
<evidence type="ECO:0000256" key="8">
    <source>
        <dbReference type="ARBA" id="ARBA00049560"/>
    </source>
</evidence>
<keyword evidence="3 10" id="KW-0812">Transmembrane</keyword>
<feature type="transmembrane region" description="Helical" evidence="10">
    <location>
        <begin position="152"/>
        <end position="170"/>
    </location>
</feature>
<feature type="transmembrane region" description="Helical" evidence="10">
    <location>
        <begin position="49"/>
        <end position="66"/>
    </location>
</feature>
<evidence type="ECO:0000256" key="7">
    <source>
        <dbReference type="ARBA" id="ARBA00049458"/>
    </source>
</evidence>
<organism evidence="11 12">
    <name type="scientific">Aplysia californica</name>
    <name type="common">California sea hare</name>
    <dbReference type="NCBI Taxonomy" id="6500"/>
    <lineage>
        <taxon>Eukaryota</taxon>
        <taxon>Metazoa</taxon>
        <taxon>Spiralia</taxon>
        <taxon>Lophotrochozoa</taxon>
        <taxon>Mollusca</taxon>
        <taxon>Gastropoda</taxon>
        <taxon>Heterobranchia</taxon>
        <taxon>Euthyneura</taxon>
        <taxon>Tectipleura</taxon>
        <taxon>Aplysiida</taxon>
        <taxon>Aplysioidea</taxon>
        <taxon>Aplysiidae</taxon>
        <taxon>Aplysia</taxon>
    </lineage>
</organism>
<evidence type="ECO:0000313" key="12">
    <source>
        <dbReference type="RefSeq" id="XP_035824647.1"/>
    </source>
</evidence>